<dbReference type="RefSeq" id="WP_340240735.1">
    <property type="nucleotide sequence ID" value="NZ_JBBEWC010000025.1"/>
</dbReference>
<dbReference type="SUPFAM" id="SSF51197">
    <property type="entry name" value="Clavaminate synthase-like"/>
    <property type="match status" value="1"/>
</dbReference>
<evidence type="ECO:0000313" key="3">
    <source>
        <dbReference type="Proteomes" id="UP001597510"/>
    </source>
</evidence>
<comment type="caution">
    <text evidence="2">The sequence shown here is derived from an EMBL/GenBank/DDBJ whole genome shotgun (WGS) entry which is preliminary data.</text>
</comment>
<name>A0ABW5JB22_9BACT</name>
<dbReference type="EMBL" id="JBHULC010000032">
    <property type="protein sequence ID" value="MFD2523274.1"/>
    <property type="molecule type" value="Genomic_DNA"/>
</dbReference>
<accession>A0ABW5JB22</accession>
<dbReference type="PANTHER" id="PTHR35169">
    <property type="entry name" value="FE2OG DIOXYGENASE DOMAIN-CONTAINING PROTEIN"/>
    <property type="match status" value="1"/>
</dbReference>
<dbReference type="Proteomes" id="UP001597510">
    <property type="component" value="Unassembled WGS sequence"/>
</dbReference>
<reference evidence="3" key="1">
    <citation type="journal article" date="2019" name="Int. J. Syst. Evol. Microbiol.">
        <title>The Global Catalogue of Microorganisms (GCM) 10K type strain sequencing project: providing services to taxonomists for standard genome sequencing and annotation.</title>
        <authorList>
            <consortium name="The Broad Institute Genomics Platform"/>
            <consortium name="The Broad Institute Genome Sequencing Center for Infectious Disease"/>
            <person name="Wu L."/>
            <person name="Ma J."/>
        </authorList>
    </citation>
    <scope>NUCLEOTIDE SEQUENCE [LARGE SCALE GENOMIC DNA]</scope>
    <source>
        <strain evidence="3">KCTC 52344</strain>
    </source>
</reference>
<evidence type="ECO:0000259" key="1">
    <source>
        <dbReference type="Pfam" id="PF13640"/>
    </source>
</evidence>
<organism evidence="2 3">
    <name type="scientific">Emticicia soli</name>
    <dbReference type="NCBI Taxonomy" id="2027878"/>
    <lineage>
        <taxon>Bacteria</taxon>
        <taxon>Pseudomonadati</taxon>
        <taxon>Bacteroidota</taxon>
        <taxon>Cytophagia</taxon>
        <taxon>Cytophagales</taxon>
        <taxon>Leadbetterellaceae</taxon>
        <taxon>Emticicia</taxon>
    </lineage>
</organism>
<dbReference type="InterPro" id="IPR044862">
    <property type="entry name" value="Pro_4_hyd_alph_FE2OG_OXY"/>
</dbReference>
<sequence>MINLKLNIQPTRIESVDAHKILIFDDIFSRKEIIRFHELMSLSNFTFLHSSRFDTKKYREWMADFLIDDFESHIIHEKAKKIAEYFSESKRAIKCYNVFCNASTYGNQSFIHSDSYDKSNISVLYYVNSNWKSEWGGETIFFDKNQEARIAIGFKPGRFIVFDAETIHRAGVPSRICPEVRLTLSIRFQNS</sequence>
<evidence type="ECO:0000313" key="2">
    <source>
        <dbReference type="EMBL" id="MFD2523274.1"/>
    </source>
</evidence>
<gene>
    <name evidence="2" type="ORF">ACFSR2_20420</name>
</gene>
<dbReference type="PANTHER" id="PTHR35169:SF1">
    <property type="entry name" value="PROLYL 4-HYDROXYLASE ALPHA SUBUNIT FE(2+) 2OG DIOXYGENASE DOMAIN-CONTAINING PROTEIN"/>
    <property type="match status" value="1"/>
</dbReference>
<dbReference type="Pfam" id="PF13640">
    <property type="entry name" value="2OG-FeII_Oxy_3"/>
    <property type="match status" value="1"/>
</dbReference>
<proteinExistence type="predicted"/>
<dbReference type="Gene3D" id="2.60.120.620">
    <property type="entry name" value="q2cbj1_9rhob like domain"/>
    <property type="match status" value="1"/>
</dbReference>
<feature type="domain" description="Prolyl 4-hydroxylase alpha subunit Fe(2+) 2OG dioxygenase" evidence="1">
    <location>
        <begin position="103"/>
        <end position="171"/>
    </location>
</feature>
<protein>
    <submittedName>
        <fullName evidence="2">2OG-Fe(II) oxygenase</fullName>
    </submittedName>
</protein>
<keyword evidence="3" id="KW-1185">Reference proteome</keyword>